<protein>
    <submittedName>
        <fullName evidence="1">CDP-alcohol phosphatidyltransferase</fullName>
    </submittedName>
</protein>
<dbReference type="InterPro" id="IPR005624">
    <property type="entry name" value="PduO/GlcC-like"/>
</dbReference>
<dbReference type="PANTHER" id="PTHR34309">
    <property type="entry name" value="SLR1406 PROTEIN"/>
    <property type="match status" value="1"/>
</dbReference>
<gene>
    <name evidence="1" type="ORF">KDAU_08750</name>
</gene>
<evidence type="ECO:0000313" key="2">
    <source>
        <dbReference type="Proteomes" id="UP000287224"/>
    </source>
</evidence>
<dbReference type="Proteomes" id="UP000287224">
    <property type="component" value="Unassembled WGS sequence"/>
</dbReference>
<dbReference type="PANTHER" id="PTHR34309:SF1">
    <property type="entry name" value="PROTEIN GLCG"/>
    <property type="match status" value="1"/>
</dbReference>
<dbReference type="GO" id="GO:0016740">
    <property type="term" value="F:transferase activity"/>
    <property type="evidence" value="ECO:0007669"/>
    <property type="project" value="UniProtKB-KW"/>
</dbReference>
<keyword evidence="1" id="KW-0808">Transferase</keyword>
<dbReference type="InterPro" id="IPR052517">
    <property type="entry name" value="GlcG_carb_metab_protein"/>
</dbReference>
<organism evidence="1 2">
    <name type="scientific">Dictyobacter aurantiacus</name>
    <dbReference type="NCBI Taxonomy" id="1936993"/>
    <lineage>
        <taxon>Bacteria</taxon>
        <taxon>Bacillati</taxon>
        <taxon>Chloroflexota</taxon>
        <taxon>Ktedonobacteria</taxon>
        <taxon>Ktedonobacterales</taxon>
        <taxon>Dictyobacteraceae</taxon>
        <taxon>Dictyobacter</taxon>
    </lineage>
</organism>
<accession>A0A401Z9S1</accession>
<dbReference type="Pfam" id="PF03928">
    <property type="entry name" value="HbpS-like"/>
    <property type="match status" value="1"/>
</dbReference>
<dbReference type="AlphaFoldDB" id="A0A401Z9S1"/>
<dbReference type="SUPFAM" id="SSF143744">
    <property type="entry name" value="GlcG-like"/>
    <property type="match status" value="1"/>
</dbReference>
<dbReference type="RefSeq" id="WP_126594802.1">
    <property type="nucleotide sequence ID" value="NZ_BIFQ01000001.1"/>
</dbReference>
<dbReference type="InterPro" id="IPR038084">
    <property type="entry name" value="PduO/GlcC-like_sf"/>
</dbReference>
<dbReference type="Gene3D" id="3.30.450.150">
    <property type="entry name" value="Haem-degrading domain"/>
    <property type="match status" value="1"/>
</dbReference>
<sequence>MLNGQISLELAQKLIAAVVKVAKTQQVAVTAMVVDCGGHPVTLARMDGMAYPFTEVSRRKALTGCSFNTPTHLLVQYFAHQPELSQGVQATPEILILAGGFPIIVNGECVGGLGIAGGRGTQDQDIGAHALAALQAELSNNESK</sequence>
<dbReference type="EMBL" id="BIFQ01000001">
    <property type="protein sequence ID" value="GCE03546.1"/>
    <property type="molecule type" value="Genomic_DNA"/>
</dbReference>
<keyword evidence="2" id="KW-1185">Reference proteome</keyword>
<comment type="caution">
    <text evidence="1">The sequence shown here is derived from an EMBL/GenBank/DDBJ whole genome shotgun (WGS) entry which is preliminary data.</text>
</comment>
<proteinExistence type="predicted"/>
<name>A0A401Z9S1_9CHLR</name>
<dbReference type="OrthoDB" id="9778896at2"/>
<reference evidence="2" key="1">
    <citation type="submission" date="2018-12" db="EMBL/GenBank/DDBJ databases">
        <title>Tengunoibacter tsumagoiensis gen. nov., sp. nov., Dictyobacter kobayashii sp. nov., D. alpinus sp. nov., and D. joshuensis sp. nov. and description of Dictyobacteraceae fam. nov. within the order Ktedonobacterales isolated from Tengu-no-mugimeshi.</title>
        <authorList>
            <person name="Wang C.M."/>
            <person name="Zheng Y."/>
            <person name="Sakai Y."/>
            <person name="Toyoda A."/>
            <person name="Minakuchi Y."/>
            <person name="Abe K."/>
            <person name="Yokota A."/>
            <person name="Yabe S."/>
        </authorList>
    </citation>
    <scope>NUCLEOTIDE SEQUENCE [LARGE SCALE GENOMIC DNA]</scope>
    <source>
        <strain evidence="2">S-27</strain>
    </source>
</reference>
<evidence type="ECO:0000313" key="1">
    <source>
        <dbReference type="EMBL" id="GCE03546.1"/>
    </source>
</evidence>